<dbReference type="PROSITE" id="PS50048">
    <property type="entry name" value="ZN2_CY6_FUNGAL_2"/>
    <property type="match status" value="1"/>
</dbReference>
<evidence type="ECO:0000256" key="3">
    <source>
        <dbReference type="SAM" id="MobiDB-lite"/>
    </source>
</evidence>
<dbReference type="InterPro" id="IPR021858">
    <property type="entry name" value="Fun_TF"/>
</dbReference>
<dbReference type="PANTHER" id="PTHR37534:SF46">
    <property type="entry name" value="ZN(II)2CYS6 TRANSCRIPTION FACTOR (EUROFUNG)"/>
    <property type="match status" value="1"/>
</dbReference>
<name>A0AAJ0FZD1_9HYPO</name>
<comment type="caution">
    <text evidence="5">The sequence shown here is derived from an EMBL/GenBank/DDBJ whole genome shotgun (WGS) entry which is preliminary data.</text>
</comment>
<dbReference type="GO" id="GO:0005634">
    <property type="term" value="C:nucleus"/>
    <property type="evidence" value="ECO:0007669"/>
    <property type="project" value="UniProtKB-SubCell"/>
</dbReference>
<sequence length="574" mass="64335">MLETACGDLEVAPSQSPSPDRQNGTKASRNGPRSRNGCWTCRTKKVKCDEARPRCCRCIRLRLLCDYSPRMRQSSVNKILLGRQRCLSKASQDKSWAQNLPFHLSGFLSSASSLELTSSDHEAIRYYRTTFAKLHHTKNPDFGLYAIIFNIAEREPLVMRTVLALGGQELEFRKRGYDEELSAARTATPLHHYSAALRMLAAAVDGSAGPDGRQLDLDAILAAIFLMLWYEQKFGDASCQGFANHLAGAARVVWHRCRNEAFTQALHEPQSQKKRYALVRMCGTAEEKEKILSQFSARMLVHLCIYDSAAAGYGLGGRLVETLNSTLAFTSGQPPYLDGPDSLHRFSYGLYRVMWAQEYPQEEMLDDLENRTIYAMAAAVVQLRFMVSRLGGLGVETAQVYAREIEAVFKATDIRFEEIIGIADDLSIYFDSSKRLVANIRQIVPLYYGTKIQFARTLRKLGLPDKEPTEQFVEVVMKLTMQAFRHSGDDAMVSVATALFTAAIETHDISQRAWCISRFQGLCAYGRNYARAHRVLFRATEARNRSCEATGPLSEGEVECASVSESGNLDRFVI</sequence>
<dbReference type="SUPFAM" id="SSF57701">
    <property type="entry name" value="Zn2/Cys6 DNA-binding domain"/>
    <property type="match status" value="1"/>
</dbReference>
<dbReference type="Pfam" id="PF00172">
    <property type="entry name" value="Zn_clus"/>
    <property type="match status" value="1"/>
</dbReference>
<gene>
    <name evidence="5" type="ORF">QQS21_007570</name>
</gene>
<keyword evidence="2" id="KW-0539">Nucleus</keyword>
<comment type="subcellular location">
    <subcellularLocation>
        <location evidence="1">Nucleus</location>
    </subcellularLocation>
</comment>
<accession>A0AAJ0FZD1</accession>
<organism evidence="5 6">
    <name type="scientific">Conoideocrella luteorostrata</name>
    <dbReference type="NCBI Taxonomy" id="1105319"/>
    <lineage>
        <taxon>Eukaryota</taxon>
        <taxon>Fungi</taxon>
        <taxon>Dikarya</taxon>
        <taxon>Ascomycota</taxon>
        <taxon>Pezizomycotina</taxon>
        <taxon>Sordariomycetes</taxon>
        <taxon>Hypocreomycetidae</taxon>
        <taxon>Hypocreales</taxon>
        <taxon>Clavicipitaceae</taxon>
        <taxon>Conoideocrella</taxon>
    </lineage>
</organism>
<dbReference type="Pfam" id="PF11951">
    <property type="entry name" value="Fungal_trans_2"/>
    <property type="match status" value="1"/>
</dbReference>
<dbReference type="SMART" id="SM00066">
    <property type="entry name" value="GAL4"/>
    <property type="match status" value="1"/>
</dbReference>
<evidence type="ECO:0000313" key="5">
    <source>
        <dbReference type="EMBL" id="KAK2594720.1"/>
    </source>
</evidence>
<keyword evidence="6" id="KW-1185">Reference proteome</keyword>
<dbReference type="InterPro" id="IPR036864">
    <property type="entry name" value="Zn2-C6_fun-type_DNA-bd_sf"/>
</dbReference>
<dbReference type="EMBL" id="JASWJB010000158">
    <property type="protein sequence ID" value="KAK2594720.1"/>
    <property type="molecule type" value="Genomic_DNA"/>
</dbReference>
<dbReference type="AlphaFoldDB" id="A0AAJ0FZD1"/>
<dbReference type="Gene3D" id="4.10.240.10">
    <property type="entry name" value="Zn(2)-C6 fungal-type DNA-binding domain"/>
    <property type="match status" value="1"/>
</dbReference>
<dbReference type="GO" id="GO:0008270">
    <property type="term" value="F:zinc ion binding"/>
    <property type="evidence" value="ECO:0007669"/>
    <property type="project" value="InterPro"/>
</dbReference>
<feature type="region of interest" description="Disordered" evidence="3">
    <location>
        <begin position="1"/>
        <end position="35"/>
    </location>
</feature>
<reference evidence="5" key="1">
    <citation type="submission" date="2023-06" db="EMBL/GenBank/DDBJ databases">
        <title>Conoideocrella luteorostrata (Hypocreales: Clavicipitaceae), a potential biocontrol fungus for elongate hemlock scale in United States Christmas tree production areas.</title>
        <authorList>
            <person name="Barrett H."/>
            <person name="Lovett B."/>
            <person name="Macias A.M."/>
            <person name="Stajich J.E."/>
            <person name="Kasson M.T."/>
        </authorList>
    </citation>
    <scope>NUCLEOTIDE SEQUENCE</scope>
    <source>
        <strain evidence="5">ARSEF 14590</strain>
    </source>
</reference>
<evidence type="ECO:0000256" key="2">
    <source>
        <dbReference type="ARBA" id="ARBA00023242"/>
    </source>
</evidence>
<proteinExistence type="predicted"/>
<dbReference type="PANTHER" id="PTHR37534">
    <property type="entry name" value="TRANSCRIPTIONAL ACTIVATOR PROTEIN UGA3"/>
    <property type="match status" value="1"/>
</dbReference>
<dbReference type="PROSITE" id="PS00463">
    <property type="entry name" value="ZN2_CY6_FUNGAL_1"/>
    <property type="match status" value="1"/>
</dbReference>
<evidence type="ECO:0000259" key="4">
    <source>
        <dbReference type="PROSITE" id="PS50048"/>
    </source>
</evidence>
<dbReference type="Proteomes" id="UP001251528">
    <property type="component" value="Unassembled WGS sequence"/>
</dbReference>
<feature type="domain" description="Zn(2)-C6 fungal-type" evidence="4">
    <location>
        <begin position="37"/>
        <end position="67"/>
    </location>
</feature>
<evidence type="ECO:0000313" key="6">
    <source>
        <dbReference type="Proteomes" id="UP001251528"/>
    </source>
</evidence>
<dbReference type="GO" id="GO:0000981">
    <property type="term" value="F:DNA-binding transcription factor activity, RNA polymerase II-specific"/>
    <property type="evidence" value="ECO:0007669"/>
    <property type="project" value="InterPro"/>
</dbReference>
<protein>
    <recommendedName>
        <fullName evidence="4">Zn(2)-C6 fungal-type domain-containing protein</fullName>
    </recommendedName>
</protein>
<feature type="compositionally biased region" description="Polar residues" evidence="3">
    <location>
        <begin position="13"/>
        <end position="33"/>
    </location>
</feature>
<evidence type="ECO:0000256" key="1">
    <source>
        <dbReference type="ARBA" id="ARBA00004123"/>
    </source>
</evidence>
<dbReference type="CDD" id="cd00067">
    <property type="entry name" value="GAL4"/>
    <property type="match status" value="1"/>
</dbReference>
<dbReference type="InterPro" id="IPR001138">
    <property type="entry name" value="Zn2Cys6_DnaBD"/>
</dbReference>